<feature type="transmembrane region" description="Helical" evidence="1">
    <location>
        <begin position="34"/>
        <end position="53"/>
    </location>
</feature>
<evidence type="ECO:0000313" key="3">
    <source>
        <dbReference type="Proteomes" id="UP000663419"/>
    </source>
</evidence>
<sequence length="71" mass="8061">MLVEVHVDTNVMTYCSSRAVSMILRPKSSPRRNILVCFALIFPIISVQCTSIVRAPLVSPRRAFQYVNHVK</sequence>
<dbReference type="AlphaFoldDB" id="A0A8A1LR48"/>
<keyword evidence="1" id="KW-0812">Transmembrane</keyword>
<proteinExistence type="predicted"/>
<dbReference type="VEuPathDB" id="FungiDB:I7I53_02845"/>
<accession>A0A8A1LR48</accession>
<evidence type="ECO:0000313" key="2">
    <source>
        <dbReference type="EMBL" id="QSS55073.1"/>
    </source>
</evidence>
<evidence type="ECO:0000256" key="1">
    <source>
        <dbReference type="SAM" id="Phobius"/>
    </source>
</evidence>
<dbReference type="EMBL" id="CP069105">
    <property type="protein sequence ID" value="QSS55073.1"/>
    <property type="molecule type" value="Genomic_DNA"/>
</dbReference>
<protein>
    <submittedName>
        <fullName evidence="2">Uncharacterized protein</fullName>
    </submittedName>
</protein>
<dbReference type="Proteomes" id="UP000663419">
    <property type="component" value="Chromosome 4"/>
</dbReference>
<keyword evidence="1" id="KW-1133">Transmembrane helix</keyword>
<keyword evidence="1" id="KW-0472">Membrane</keyword>
<reference evidence="2" key="1">
    <citation type="submission" date="2021-01" db="EMBL/GenBank/DDBJ databases">
        <title>Chromosome-level genome assembly of a human fungal pathogen reveals clustering of transcriptionally co-regulated genes.</title>
        <authorList>
            <person name="Voorhies M."/>
            <person name="Cohen S."/>
            <person name="Shea T.P."/>
            <person name="Petrus S."/>
            <person name="Munoz J.F."/>
            <person name="Poplawski S."/>
            <person name="Goldman W.E."/>
            <person name="Michael T."/>
            <person name="Cuomo C.A."/>
            <person name="Sil A."/>
            <person name="Beyhan S."/>
        </authorList>
    </citation>
    <scope>NUCLEOTIDE SEQUENCE</scope>
    <source>
        <strain evidence="2">H88</strain>
    </source>
</reference>
<organism evidence="2 3">
    <name type="scientific">Ajellomyces capsulatus (strain H88)</name>
    <name type="common">Darling's disease fungus</name>
    <name type="synonym">Histoplasma capsulatum</name>
    <dbReference type="NCBI Taxonomy" id="544711"/>
    <lineage>
        <taxon>Eukaryota</taxon>
        <taxon>Fungi</taxon>
        <taxon>Dikarya</taxon>
        <taxon>Ascomycota</taxon>
        <taxon>Pezizomycotina</taxon>
        <taxon>Eurotiomycetes</taxon>
        <taxon>Eurotiomycetidae</taxon>
        <taxon>Onygenales</taxon>
        <taxon>Ajellomycetaceae</taxon>
        <taxon>Histoplasma</taxon>
    </lineage>
</organism>
<name>A0A8A1LR48_AJEC8</name>
<gene>
    <name evidence="2" type="ORF">I7I53_02845</name>
</gene>